<feature type="non-terminal residue" evidence="2">
    <location>
        <position position="1"/>
    </location>
</feature>
<evidence type="ECO:0000313" key="2">
    <source>
        <dbReference type="EMBL" id="CAI2201395.1"/>
    </source>
</evidence>
<keyword evidence="3" id="KW-1185">Reference proteome</keyword>
<feature type="region of interest" description="Disordered" evidence="1">
    <location>
        <begin position="1"/>
        <end position="33"/>
    </location>
</feature>
<evidence type="ECO:0000313" key="3">
    <source>
        <dbReference type="Proteomes" id="UP001153678"/>
    </source>
</evidence>
<organism evidence="2 3">
    <name type="scientific">Funneliformis geosporum</name>
    <dbReference type="NCBI Taxonomy" id="1117311"/>
    <lineage>
        <taxon>Eukaryota</taxon>
        <taxon>Fungi</taxon>
        <taxon>Fungi incertae sedis</taxon>
        <taxon>Mucoromycota</taxon>
        <taxon>Glomeromycotina</taxon>
        <taxon>Glomeromycetes</taxon>
        <taxon>Glomerales</taxon>
        <taxon>Glomeraceae</taxon>
        <taxon>Funneliformis</taxon>
    </lineage>
</organism>
<dbReference type="EMBL" id="CAMKVN010027431">
    <property type="protein sequence ID" value="CAI2201395.1"/>
    <property type="molecule type" value="Genomic_DNA"/>
</dbReference>
<evidence type="ECO:0000256" key="1">
    <source>
        <dbReference type="SAM" id="MobiDB-lite"/>
    </source>
</evidence>
<feature type="non-terminal residue" evidence="2">
    <location>
        <position position="43"/>
    </location>
</feature>
<protein>
    <submittedName>
        <fullName evidence="2">11007_t:CDS:1</fullName>
    </submittedName>
</protein>
<dbReference type="Proteomes" id="UP001153678">
    <property type="component" value="Unassembled WGS sequence"/>
</dbReference>
<dbReference type="AlphaFoldDB" id="A0A9W4X4K8"/>
<reference evidence="2" key="1">
    <citation type="submission" date="2022-08" db="EMBL/GenBank/DDBJ databases">
        <authorList>
            <person name="Kallberg Y."/>
            <person name="Tangrot J."/>
            <person name="Rosling A."/>
        </authorList>
    </citation>
    <scope>NUCLEOTIDE SEQUENCE</scope>
    <source>
        <strain evidence="2">Wild A</strain>
    </source>
</reference>
<accession>A0A9W4X4K8</accession>
<gene>
    <name evidence="2" type="ORF">FWILDA_LOCUS20045</name>
</gene>
<proteinExistence type="predicted"/>
<name>A0A9W4X4K8_9GLOM</name>
<sequence>CNTAGNSPEKPSANLEPIIRDKPPIPTKKPIQHNIPPLLTKFY</sequence>
<comment type="caution">
    <text evidence="2">The sequence shown here is derived from an EMBL/GenBank/DDBJ whole genome shotgun (WGS) entry which is preliminary data.</text>
</comment>